<dbReference type="NCBIfam" id="TIGR03358">
    <property type="entry name" value="VI_chp_5"/>
    <property type="match status" value="1"/>
</dbReference>
<evidence type="ECO:0000256" key="1">
    <source>
        <dbReference type="SAM" id="MobiDB-lite"/>
    </source>
</evidence>
<evidence type="ECO:0000313" key="2">
    <source>
        <dbReference type="EMBL" id="QEK39913.1"/>
    </source>
</evidence>
<keyword evidence="3" id="KW-1185">Reference proteome</keyword>
<dbReference type="EMBL" id="CP043313">
    <property type="protein sequence ID" value="QEK39913.1"/>
    <property type="molecule type" value="Genomic_DNA"/>
</dbReference>
<dbReference type="PANTHER" id="PTHR35850:SF1">
    <property type="entry name" value="TYPE VI SECRETION SYSTEM SHEATH PROTEIN TSSB1"/>
    <property type="match status" value="1"/>
</dbReference>
<feature type="compositionally biased region" description="Basic and acidic residues" evidence="1">
    <location>
        <begin position="159"/>
        <end position="168"/>
    </location>
</feature>
<dbReference type="PIRSF" id="PIRSF028301">
    <property type="entry name" value="UCP028301"/>
    <property type="match status" value="1"/>
</dbReference>
<protein>
    <submittedName>
        <fullName evidence="2">Type VI secretion system contractile sheath small subunit</fullName>
    </submittedName>
</protein>
<evidence type="ECO:0000313" key="3">
    <source>
        <dbReference type="Proteomes" id="UP000323844"/>
    </source>
</evidence>
<proteinExistence type="predicted"/>
<dbReference type="OrthoDB" id="9789942at2"/>
<dbReference type="Pfam" id="PF05591">
    <property type="entry name" value="T6SS_VipA"/>
    <property type="match status" value="1"/>
</dbReference>
<accession>A0A5C0UK38</accession>
<geneLocation type="plasmid" evidence="2 3">
    <name>unnamed</name>
</geneLocation>
<dbReference type="RefSeq" id="WP_148952274.1">
    <property type="nucleotide sequence ID" value="NZ_CP043313.1"/>
</dbReference>
<dbReference type="PANTHER" id="PTHR35850">
    <property type="entry name" value="CYTOPLASMIC PROTEIN-RELATED"/>
    <property type="match status" value="1"/>
</dbReference>
<dbReference type="KEGG" id="snay:FZC37_03120"/>
<gene>
    <name evidence="2" type="primary">tssB</name>
    <name evidence="2" type="ORF">FZC37_03120</name>
</gene>
<dbReference type="InterPro" id="IPR008312">
    <property type="entry name" value="T6SS_TssB1"/>
</dbReference>
<reference evidence="2 3" key="1">
    <citation type="submission" date="2019-08" db="EMBL/GenBank/DDBJ databases">
        <title>Highly reduced genomes of protist endosymbionts show evolutionary convergence.</title>
        <authorList>
            <person name="George E."/>
            <person name="Husnik F."/>
            <person name="Tashyreva D."/>
            <person name="Prokopchuk G."/>
            <person name="Horak A."/>
            <person name="Kwong W.K."/>
            <person name="Lukes J."/>
            <person name="Keeling P.J."/>
        </authorList>
    </citation>
    <scope>NUCLEOTIDE SEQUENCE [LARGE SCALE GENOMIC DNA]</scope>
    <source>
        <strain evidence="2">1621</strain>
        <plasmid evidence="2 3">unnamed</plasmid>
    </source>
</reference>
<keyword evidence="2" id="KW-0614">Plasmid</keyword>
<dbReference type="Proteomes" id="UP000323844">
    <property type="component" value="Plasmid unnamed"/>
</dbReference>
<dbReference type="AlphaFoldDB" id="A0A5C0UK38"/>
<name>A0A5C0UK38_9RICK</name>
<feature type="region of interest" description="Disordered" evidence="1">
    <location>
        <begin position="159"/>
        <end position="183"/>
    </location>
</feature>
<sequence length="183" mass="20249">MAQSIYDKIKKVRKPRVQISYEVEDGGATVKKELPFVVGVLGDFSGKPVKPLKALKKRKFVNIHGENFNEVMSSMTPGVEIRVENKVTNDGTELPVKLAFNSMDDFSPGKVAQGIEPLKKLMDIRAQLKELLSKAERSEKLEAALEKVLSSEENLKSISEAFKDKGDSDADGDQAPDEEKPTE</sequence>
<organism evidence="2 3">
    <name type="scientific">Candidatus Sneabacter namystus</name>
    <dbReference type="NCBI Taxonomy" id="2601646"/>
    <lineage>
        <taxon>Bacteria</taxon>
        <taxon>Pseudomonadati</taxon>
        <taxon>Pseudomonadota</taxon>
        <taxon>Alphaproteobacteria</taxon>
        <taxon>Rickettsiales</taxon>
        <taxon>Rickettsiaceae</taxon>
        <taxon>Rickettsieae</taxon>
        <taxon>Candidatus Sneabacter</taxon>
    </lineage>
</organism>